<dbReference type="EMBL" id="CP051685">
    <property type="protein sequence ID" value="QJE01512.1"/>
    <property type="molecule type" value="Genomic_DNA"/>
</dbReference>
<protein>
    <recommendedName>
        <fullName evidence="3">Helicase ATP-binding domain-containing protein</fullName>
    </recommendedName>
</protein>
<dbReference type="RefSeq" id="WP_170203534.1">
    <property type="nucleotide sequence ID" value="NZ_CP051685.1"/>
</dbReference>
<reference evidence="1 2" key="1">
    <citation type="submission" date="2020-04" db="EMBL/GenBank/DDBJ databases">
        <title>Genome sequencing of novel species.</title>
        <authorList>
            <person name="Heo J."/>
            <person name="Kim S.-J."/>
            <person name="Kim J.-S."/>
            <person name="Hong S.-B."/>
            <person name="Kwon S.-W."/>
        </authorList>
    </citation>
    <scope>NUCLEOTIDE SEQUENCE [LARGE SCALE GENOMIC DNA]</scope>
    <source>
        <strain evidence="1 2">GN2-R2</strain>
    </source>
</reference>
<dbReference type="Gene3D" id="3.40.50.300">
    <property type="entry name" value="P-loop containing nucleotide triphosphate hydrolases"/>
    <property type="match status" value="1"/>
</dbReference>
<gene>
    <name evidence="1" type="ORF">HH212_16990</name>
</gene>
<name>A0A7Z2ZUX9_9BURK</name>
<dbReference type="KEGG" id="mfy:HH212_16990"/>
<dbReference type="Proteomes" id="UP000502415">
    <property type="component" value="Chromosome"/>
</dbReference>
<evidence type="ECO:0008006" key="3">
    <source>
        <dbReference type="Google" id="ProtNLM"/>
    </source>
</evidence>
<sequence length="1024" mass="112123">MQTLMAKCTALALSITARYIAKQPTFADAAAISAGRLRLWSGWAQLPHDDMLVIARFLRYRPDELAQPNAFMQEAQLLIDTPLAWFELVTHAHAGHVTIHETDRYRIAAPLDPDRLIRELLGDVMHWKSDRRVGGMNESGDIVLKQFTSERTRVFSIPDDMRSYLSSRSSLPLDDAPGTGPVRWNARDLEQIAIVLDAADELHNSHVSSLKHLLGRSLAIETEPGAFYRVNAPTGAGKSVVMLLMALDAARRGLKMTIAVPHLLDVRHMASALHASAQALGLATTVAPLHSQSRIPEMAENHFVDRVHQHPYHYACLLDAFSSDDSWSQPGLEPCFTLHLSTATARGGERTKRLETCPLLPRCGMVHMLAQAIEADIVVVNHHALLAGTTRIPIAGGPAEPAPLHTVELLLRKSQVFLVDEIDGLLQSAISSSVFELELGSRQTTTLLGKLRHEVEFPATPIHDMKPSNIIRASWALTYCTLTVNELLDLHRAGHFEWPKKETTWPTADDGVLTDKLQLSRELLDDLFDQRKLVPSALRGLQGNLAYWARNDGTRAPEAMARELQVLIDELAAASRLAKGTKPKEHEKLKASLLLRGRLAFLEQQLRDLQHDLPALIRANVDHAREVQQSLKGAEPVSPTPNGPLHRTVYGFKRKESDAGESTLHVVAMRGDPHGTLLALPQLTALAYAGVERIFVGFSATAYFPGASNFDLPATDLVDVPDSPGHINFEHVGTTVAVSGAPMQQRASRVRSLAIELWPWLDARLAHLRSSPVTAQRARLLLVTNSDDDAEELAAALFALPEGPGRDVLLVRSSGTDVGAQRLPRDQKMAFAELASFATGPHAGATILVSSIFPMARGHNIVNTNGESAIGGIVVCVRPLPSSDRPGNNLAHVCYETGNTVLPSEAPGEAMLEERKRANALLYTIRNSSPAFSQQPANIRHYTVMNILVTLTQLLGRARRGGTAVTCYLADAAFYDSKTTWADLLDETVRILRTSGKWPQFARHHAALATALVNYIATHKPEAA</sequence>
<organism evidence="1 2">
    <name type="scientific">Massilia forsythiae</name>
    <dbReference type="NCBI Taxonomy" id="2728020"/>
    <lineage>
        <taxon>Bacteria</taxon>
        <taxon>Pseudomonadati</taxon>
        <taxon>Pseudomonadota</taxon>
        <taxon>Betaproteobacteria</taxon>
        <taxon>Burkholderiales</taxon>
        <taxon>Oxalobacteraceae</taxon>
        <taxon>Telluria group</taxon>
        <taxon>Massilia</taxon>
    </lineage>
</organism>
<dbReference type="InterPro" id="IPR027417">
    <property type="entry name" value="P-loop_NTPase"/>
</dbReference>
<dbReference type="AlphaFoldDB" id="A0A7Z2ZUX9"/>
<evidence type="ECO:0000313" key="1">
    <source>
        <dbReference type="EMBL" id="QJE01512.1"/>
    </source>
</evidence>
<keyword evidence="2" id="KW-1185">Reference proteome</keyword>
<proteinExistence type="predicted"/>
<accession>A0A7Z2ZUX9</accession>
<dbReference type="SUPFAM" id="SSF52540">
    <property type="entry name" value="P-loop containing nucleoside triphosphate hydrolases"/>
    <property type="match status" value="1"/>
</dbReference>
<evidence type="ECO:0000313" key="2">
    <source>
        <dbReference type="Proteomes" id="UP000502415"/>
    </source>
</evidence>